<comment type="similarity">
    <text evidence="10">Belongs to the MnmG family. TrmFO subfamily.</text>
</comment>
<comment type="subcellular location">
    <subcellularLocation>
        <location evidence="10">Cytoplasm</location>
    </subcellularLocation>
</comment>
<dbReference type="RefSeq" id="WP_036373816.1">
    <property type="nucleotide sequence ID" value="NZ_CABIWZ010000001.1"/>
</dbReference>
<proteinExistence type="inferred from homology"/>
<keyword evidence="6 10" id="KW-0819">tRNA processing</keyword>
<dbReference type="GeneID" id="83709739"/>
<gene>
    <name evidence="10 12" type="primary">trmFO</name>
    <name evidence="12" type="ORF">ERS852385_00149</name>
</gene>
<evidence type="ECO:0000256" key="4">
    <source>
        <dbReference type="ARBA" id="ARBA00022630"/>
    </source>
</evidence>
<evidence type="ECO:0000256" key="5">
    <source>
        <dbReference type="ARBA" id="ARBA00022679"/>
    </source>
</evidence>
<evidence type="ECO:0000256" key="9">
    <source>
        <dbReference type="ARBA" id="ARBA00023027"/>
    </source>
</evidence>
<dbReference type="InterPro" id="IPR036188">
    <property type="entry name" value="FAD/NAD-bd_sf"/>
</dbReference>
<dbReference type="STRING" id="187979.ERS852385_00149"/>
<dbReference type="eggNOG" id="COG1206">
    <property type="taxonomic scope" value="Bacteria"/>
</dbReference>
<comment type="function">
    <text evidence="10">Catalyzes the folate-dependent formation of 5-methyl-uridine at position 54 (M-5-U54) in all tRNAs.</text>
</comment>
<dbReference type="SUPFAM" id="SSF51905">
    <property type="entry name" value="FAD/NAD(P)-binding domain"/>
    <property type="match status" value="1"/>
</dbReference>
<evidence type="ECO:0000256" key="8">
    <source>
        <dbReference type="ARBA" id="ARBA00022857"/>
    </source>
</evidence>
<keyword evidence="2 10" id="KW-0963">Cytoplasm</keyword>
<comment type="catalytic activity">
    <reaction evidence="10">
        <text>uridine(54) in tRNA + (6R)-5,10-methylene-5,6,7,8-tetrahydrofolate + NADH + H(+) = 5-methyluridine(54) in tRNA + (6S)-5,6,7,8-tetrahydrofolate + NAD(+)</text>
        <dbReference type="Rhea" id="RHEA:16873"/>
        <dbReference type="Rhea" id="RHEA-COMP:10167"/>
        <dbReference type="Rhea" id="RHEA-COMP:10193"/>
        <dbReference type="ChEBI" id="CHEBI:15378"/>
        <dbReference type="ChEBI" id="CHEBI:15636"/>
        <dbReference type="ChEBI" id="CHEBI:57453"/>
        <dbReference type="ChEBI" id="CHEBI:57540"/>
        <dbReference type="ChEBI" id="CHEBI:57945"/>
        <dbReference type="ChEBI" id="CHEBI:65315"/>
        <dbReference type="ChEBI" id="CHEBI:74447"/>
        <dbReference type="EC" id="2.1.1.74"/>
    </reaction>
</comment>
<dbReference type="GO" id="GO:0005829">
    <property type="term" value="C:cytosol"/>
    <property type="evidence" value="ECO:0007669"/>
    <property type="project" value="TreeGrafter"/>
</dbReference>
<dbReference type="Gene3D" id="3.50.50.60">
    <property type="entry name" value="FAD/NAD(P)-binding domain"/>
    <property type="match status" value="2"/>
</dbReference>
<dbReference type="PROSITE" id="PS01281">
    <property type="entry name" value="GIDA_2"/>
    <property type="match status" value="1"/>
</dbReference>
<keyword evidence="4 10" id="KW-0285">Flavoprotein</keyword>
<keyword evidence="9 10" id="KW-0520">NAD</keyword>
<protein>
    <recommendedName>
        <fullName evidence="10">Methylenetetrahydrofolate--tRNA-(uracil-5-)-methyltransferase TrmFO</fullName>
        <ecNumber evidence="10">2.1.1.74</ecNumber>
    </recommendedName>
    <alternativeName>
        <fullName evidence="10">Folate-dependent tRNA (uracil-5-)-methyltransferase</fullName>
    </alternativeName>
    <alternativeName>
        <fullName evidence="10">Folate-dependent tRNA(M-5-U54)-methyltransferase</fullName>
    </alternativeName>
</protein>
<evidence type="ECO:0000256" key="7">
    <source>
        <dbReference type="ARBA" id="ARBA00022827"/>
    </source>
</evidence>
<dbReference type="InterPro" id="IPR004417">
    <property type="entry name" value="TrmFO"/>
</dbReference>
<dbReference type="NCBIfam" id="TIGR00137">
    <property type="entry name" value="gid_trmFO"/>
    <property type="match status" value="1"/>
</dbReference>
<dbReference type="PANTHER" id="PTHR11806:SF2">
    <property type="entry name" value="METHYLENETETRAHYDROFOLATE--TRNA-(URACIL-5-)-METHYLTRANSFERASE TRMFO"/>
    <property type="match status" value="1"/>
</dbReference>
<evidence type="ECO:0000256" key="2">
    <source>
        <dbReference type="ARBA" id="ARBA00022490"/>
    </source>
</evidence>
<dbReference type="PANTHER" id="PTHR11806">
    <property type="entry name" value="GLUCOSE INHIBITED DIVISION PROTEIN A"/>
    <property type="match status" value="1"/>
</dbReference>
<reference evidence="12 13" key="1">
    <citation type="submission" date="2015-09" db="EMBL/GenBank/DDBJ databases">
        <authorList>
            <consortium name="Pathogen Informatics"/>
        </authorList>
    </citation>
    <scope>NUCLEOTIDE SEQUENCE [LARGE SCALE GENOMIC DNA]</scope>
    <source>
        <strain evidence="12 13">2789STDY5608828</strain>
    </source>
</reference>
<dbReference type="GO" id="GO:0050660">
    <property type="term" value="F:flavin adenine dinucleotide binding"/>
    <property type="evidence" value="ECO:0007669"/>
    <property type="project" value="UniProtKB-UniRule"/>
</dbReference>
<evidence type="ECO:0000256" key="6">
    <source>
        <dbReference type="ARBA" id="ARBA00022694"/>
    </source>
</evidence>
<dbReference type="FunFam" id="3.50.50.60:FF:000040">
    <property type="entry name" value="Methylenetetrahydrofolate--tRNA-(uracil-5-)-methyltransferase TrmFO"/>
    <property type="match status" value="1"/>
</dbReference>
<dbReference type="AlphaFoldDB" id="A0A173WD71"/>
<evidence type="ECO:0000256" key="3">
    <source>
        <dbReference type="ARBA" id="ARBA00022603"/>
    </source>
</evidence>
<dbReference type="InterPro" id="IPR020595">
    <property type="entry name" value="MnmG-rel_CS"/>
</dbReference>
<comment type="cofactor">
    <cofactor evidence="1 10">
        <name>FAD</name>
        <dbReference type="ChEBI" id="CHEBI:57692"/>
    </cofactor>
</comment>
<keyword evidence="7 10" id="KW-0274">FAD</keyword>
<dbReference type="InterPro" id="IPR002218">
    <property type="entry name" value="MnmG-rel"/>
</dbReference>
<name>A0A173WD71_9FIRM</name>
<dbReference type="InterPro" id="IPR040131">
    <property type="entry name" value="MnmG_N"/>
</dbReference>
<sequence length="445" mass="48723">MKKVIIVGAGLAGSEAAWQAAKQGAEVTLYEMRPEKSTPAHKTAGFAELVCSNSLRGAGLENAVGVLKEEMRRLGSIIMEAADATRVPAGGALAVDRHGFSDYVTEKVTNHPHITVVHEEVPKIPMEEDAVTVVASGPLTAGSLAEDIAARTGNDSLYFYDAAAPIVSLESVDMTKAYRASRYGKGEAAYINCPMTKEEYEAFWHELVTAEKAPTKDFEKEKFFEGCMPVEVMASRGIDTLLYGPLKPVGLEHPVTGVRPYAVVQLRQDNAGATLYNIVGFQTHLKWPEQRRVFGMIPGLEHAEFLRYGVMHRNTFLNSPRHMRPTLQLRGEDHLLFAGQMTGVEGYIESASSGLVAGVNAARIARGEQPLVFPEESCHGALCHYITTSEAKHFQPMNVNFGILPPVEMRDANGRRIRDKKQKKQLLAEKALAAIEAFKPQIFGC</sequence>
<comment type="catalytic activity">
    <reaction evidence="10">
        <text>uridine(54) in tRNA + (6R)-5,10-methylene-5,6,7,8-tetrahydrofolate + NADPH + H(+) = 5-methyluridine(54) in tRNA + (6S)-5,6,7,8-tetrahydrofolate + NADP(+)</text>
        <dbReference type="Rhea" id="RHEA:62372"/>
        <dbReference type="Rhea" id="RHEA-COMP:10167"/>
        <dbReference type="Rhea" id="RHEA-COMP:10193"/>
        <dbReference type="ChEBI" id="CHEBI:15378"/>
        <dbReference type="ChEBI" id="CHEBI:15636"/>
        <dbReference type="ChEBI" id="CHEBI:57453"/>
        <dbReference type="ChEBI" id="CHEBI:57783"/>
        <dbReference type="ChEBI" id="CHEBI:58349"/>
        <dbReference type="ChEBI" id="CHEBI:65315"/>
        <dbReference type="ChEBI" id="CHEBI:74447"/>
        <dbReference type="EC" id="2.1.1.74"/>
    </reaction>
</comment>
<keyword evidence="3 10" id="KW-0489">Methyltransferase</keyword>
<dbReference type="Proteomes" id="UP000095546">
    <property type="component" value="Unassembled WGS sequence"/>
</dbReference>
<dbReference type="OrthoDB" id="9803114at2"/>
<keyword evidence="13" id="KW-1185">Reference proteome</keyword>
<dbReference type="NCBIfam" id="NF003739">
    <property type="entry name" value="PRK05335.1"/>
    <property type="match status" value="1"/>
</dbReference>
<dbReference type="GO" id="GO:0002098">
    <property type="term" value="P:tRNA wobble uridine modification"/>
    <property type="evidence" value="ECO:0007669"/>
    <property type="project" value="TreeGrafter"/>
</dbReference>
<evidence type="ECO:0000259" key="11">
    <source>
        <dbReference type="Pfam" id="PF01134"/>
    </source>
</evidence>
<evidence type="ECO:0000256" key="10">
    <source>
        <dbReference type="HAMAP-Rule" id="MF_01037"/>
    </source>
</evidence>
<organism evidence="12 13">
    <name type="scientific">Mitsuokella jalaludinii</name>
    <dbReference type="NCBI Taxonomy" id="187979"/>
    <lineage>
        <taxon>Bacteria</taxon>
        <taxon>Bacillati</taxon>
        <taxon>Bacillota</taxon>
        <taxon>Negativicutes</taxon>
        <taxon>Selenomonadales</taxon>
        <taxon>Selenomonadaceae</taxon>
        <taxon>Mitsuokella</taxon>
    </lineage>
</organism>
<evidence type="ECO:0000313" key="13">
    <source>
        <dbReference type="Proteomes" id="UP000095546"/>
    </source>
</evidence>
<accession>A0A173WD71</accession>
<dbReference type="GO" id="GO:0047151">
    <property type="term" value="F:tRNA (uracil(54)-C5)-methyltransferase activity, 5,10-methylenetetrahydrofolate-dependent"/>
    <property type="evidence" value="ECO:0007669"/>
    <property type="project" value="UniProtKB-UniRule"/>
</dbReference>
<dbReference type="EC" id="2.1.1.74" evidence="10"/>
<feature type="binding site" evidence="10">
    <location>
        <begin position="8"/>
        <end position="13"/>
    </location>
    <ligand>
        <name>FAD</name>
        <dbReference type="ChEBI" id="CHEBI:57692"/>
    </ligand>
</feature>
<dbReference type="GO" id="GO:0030488">
    <property type="term" value="P:tRNA methylation"/>
    <property type="evidence" value="ECO:0007669"/>
    <property type="project" value="TreeGrafter"/>
</dbReference>
<dbReference type="HAMAP" id="MF_01037">
    <property type="entry name" value="TrmFO"/>
    <property type="match status" value="1"/>
</dbReference>
<dbReference type="EMBL" id="CYYU01000001">
    <property type="protein sequence ID" value="CUN36397.1"/>
    <property type="molecule type" value="Genomic_DNA"/>
</dbReference>
<keyword evidence="8 10" id="KW-0521">NADP</keyword>
<evidence type="ECO:0000313" key="12">
    <source>
        <dbReference type="EMBL" id="CUN36397.1"/>
    </source>
</evidence>
<evidence type="ECO:0000256" key="1">
    <source>
        <dbReference type="ARBA" id="ARBA00001974"/>
    </source>
</evidence>
<dbReference type="Pfam" id="PF01134">
    <property type="entry name" value="GIDA"/>
    <property type="match status" value="1"/>
</dbReference>
<keyword evidence="5 10" id="KW-0808">Transferase</keyword>
<feature type="domain" description="MnmG N-terminal" evidence="11">
    <location>
        <begin position="3"/>
        <end position="368"/>
    </location>
</feature>